<dbReference type="PANTHER" id="PTHR43138:SF1">
    <property type="entry name" value="N-ACETYLTRANSFERASE ACA1"/>
    <property type="match status" value="1"/>
</dbReference>
<dbReference type="Proteomes" id="UP000186601">
    <property type="component" value="Unassembled WGS sequence"/>
</dbReference>
<evidence type="ECO:0000313" key="2">
    <source>
        <dbReference type="Proteomes" id="UP000186601"/>
    </source>
</evidence>
<reference evidence="1 2" key="1">
    <citation type="submission" date="2018-02" db="EMBL/GenBank/DDBJ databases">
        <title>Genome sequence of the basidiomycete white-rot fungus Phlebia centrifuga.</title>
        <authorList>
            <person name="Granchi Z."/>
            <person name="Peng M."/>
            <person name="de Vries R.P."/>
            <person name="Hilden K."/>
            <person name="Makela M.R."/>
            <person name="Grigoriev I."/>
            <person name="Riley R."/>
        </authorList>
    </citation>
    <scope>NUCLEOTIDE SEQUENCE [LARGE SCALE GENOMIC DNA]</scope>
    <source>
        <strain evidence="1 2">FBCC195</strain>
    </source>
</reference>
<dbReference type="PANTHER" id="PTHR43138">
    <property type="entry name" value="ACETYLTRANSFERASE, GNAT FAMILY"/>
    <property type="match status" value="1"/>
</dbReference>
<dbReference type="OrthoDB" id="10264707at2759"/>
<accession>A0A2R6Q2B8</accession>
<evidence type="ECO:0000313" key="1">
    <source>
        <dbReference type="EMBL" id="PSS00877.1"/>
    </source>
</evidence>
<dbReference type="AlphaFoldDB" id="A0A2R6Q2B8"/>
<organism evidence="1 2">
    <name type="scientific">Hermanssonia centrifuga</name>
    <dbReference type="NCBI Taxonomy" id="98765"/>
    <lineage>
        <taxon>Eukaryota</taxon>
        <taxon>Fungi</taxon>
        <taxon>Dikarya</taxon>
        <taxon>Basidiomycota</taxon>
        <taxon>Agaricomycotina</taxon>
        <taxon>Agaricomycetes</taxon>
        <taxon>Polyporales</taxon>
        <taxon>Meruliaceae</taxon>
        <taxon>Hermanssonia</taxon>
    </lineage>
</organism>
<protein>
    <recommendedName>
        <fullName evidence="3">N-acetyltransferase domain-containing protein</fullName>
    </recommendedName>
</protein>
<gene>
    <name evidence="1" type="ORF">PHLCEN_2v4104</name>
</gene>
<name>A0A2R6Q2B8_9APHY</name>
<comment type="caution">
    <text evidence="1">The sequence shown here is derived from an EMBL/GenBank/DDBJ whole genome shotgun (WGS) entry which is preliminary data.</text>
</comment>
<dbReference type="STRING" id="98765.A0A2R6Q2B8"/>
<sequence length="237" mass="26225">MSAYGAISRPARASSETLPATQWSLPRIKQHVPTYVTAFHLKLETARGLPGLLPYLFSIFVREISHGRTYPQKLRPGETYTREMFERYFFEADVILGIISAVQPEEQTTMVPFDVAVEIAQSLGGREWEESVDLQGGIIVPAIHRARGCGELLARSFLYYSPKLGYEAAVFNLVYANNQPSLRQVLVLVLCASAHSHAAVVAHRLLTGYGKCLVSQKLVSFREQAACGPNLGIARSM</sequence>
<proteinExistence type="predicted"/>
<dbReference type="InterPro" id="IPR052742">
    <property type="entry name" value="Mito_N-acetyltransferase"/>
</dbReference>
<dbReference type="EMBL" id="MLYV02000405">
    <property type="protein sequence ID" value="PSS00877.1"/>
    <property type="molecule type" value="Genomic_DNA"/>
</dbReference>
<dbReference type="Gene3D" id="3.40.630.30">
    <property type="match status" value="1"/>
</dbReference>
<dbReference type="GO" id="GO:0005634">
    <property type="term" value="C:nucleus"/>
    <property type="evidence" value="ECO:0007669"/>
    <property type="project" value="TreeGrafter"/>
</dbReference>
<keyword evidence="2" id="KW-1185">Reference proteome</keyword>
<evidence type="ECO:0008006" key="3">
    <source>
        <dbReference type="Google" id="ProtNLM"/>
    </source>
</evidence>